<evidence type="ECO:0000256" key="13">
    <source>
        <dbReference type="PROSITE-ProRule" id="PRU00560"/>
    </source>
</evidence>
<dbReference type="EC" id="5.6.2.4" evidence="10"/>
<dbReference type="GO" id="GO:0000725">
    <property type="term" value="P:recombinational repair"/>
    <property type="evidence" value="ECO:0007669"/>
    <property type="project" value="TreeGrafter"/>
</dbReference>
<dbReference type="Gene3D" id="3.40.50.300">
    <property type="entry name" value="P-loop containing nucleotide triphosphate hydrolases"/>
    <property type="match status" value="3"/>
</dbReference>
<evidence type="ECO:0000313" key="17">
    <source>
        <dbReference type="EMBL" id="TCL42809.1"/>
    </source>
</evidence>
<dbReference type="GO" id="GO:0009314">
    <property type="term" value="P:response to radiation"/>
    <property type="evidence" value="ECO:0007669"/>
    <property type="project" value="UniProtKB-ARBA"/>
</dbReference>
<keyword evidence="3 13" id="KW-0547">Nucleotide-binding</keyword>
<evidence type="ECO:0000256" key="5">
    <source>
        <dbReference type="ARBA" id="ARBA00022806"/>
    </source>
</evidence>
<dbReference type="Gene3D" id="1.10.486.10">
    <property type="entry name" value="PCRA, domain 4"/>
    <property type="match status" value="1"/>
</dbReference>
<dbReference type="FunFam" id="1.10.10.160:FF:000001">
    <property type="entry name" value="ATP-dependent DNA helicase"/>
    <property type="match status" value="1"/>
</dbReference>
<feature type="domain" description="UvrD-like helicase ATP-binding" evidence="15">
    <location>
        <begin position="21"/>
        <end position="340"/>
    </location>
</feature>
<sequence>MPNEGARYPALKKQILEQYFSRMNPRQREAVFTVSGPVLILAGAGSGKTTVLINRILNLVRFGDAYHSDYIPPLGEEDYAFLESWAEGAGGDEERLCSLIASRPVRPWNILAITFTNKAAGELRERLERTLGEAARDINAATFHSACVRILRRYIERLGYSPSFTIYDSDDSIRVIKRQMDLCGVSDKNLKPRTLLSVISRAKDAMLTPQELMKSSNDYLTQTAAKCYQGYQQELRHANAVDFDDIILLTVRLLQENSDVLEYYQNRFRYIMVDEYQDTNLLQYKLIALLAGGHHNLCVVGDDDQSIYKFRGATIENILQFEDQFPGAKVIRLEQNYRSTKTILAAANGVIQNNTERKGKNLWTENGEGAKVQVVRLSDEQGEAAYICDTIAKNVREGQHFSDHAVLYRMNAQSASIERELTRSAIPYKIIGGLRFYERKEIKDLISYLSIINNPSDNLRLTRIINEPKRGIGEATISAANELALSLGLPLFEVLRAADEYQPLSRKALSLIEFTRMIDSFIEEEAGGLPLDELFDLVLERSGYMAALKAQGTLEQTRIENLEELKTNIQHYMQENEEPTLSGFLEEIALYTDLDSYNDSDDRVILMTIHSAKGLEFPNVFVAGAEEGIFPGSQSIYDPQQIEEERRLAYVAYTRAKAALHITCCAQRMIFGSTTRNMMSRFIKELPKETYELDDKTVSRNLLEDVRPQRTQKSAASVSRRLGAGMPARKADSASYSEGERVEHPVYGAGTVLSVKPMGGDRLLEIAFDSVGTKKVMANYAKLKKPAEV</sequence>
<evidence type="ECO:0000256" key="7">
    <source>
        <dbReference type="ARBA" id="ARBA00023125"/>
    </source>
</evidence>
<dbReference type="GO" id="GO:0033202">
    <property type="term" value="C:DNA helicase complex"/>
    <property type="evidence" value="ECO:0007669"/>
    <property type="project" value="TreeGrafter"/>
</dbReference>
<dbReference type="InterPro" id="IPR000212">
    <property type="entry name" value="DNA_helicase_UvrD/REP"/>
</dbReference>
<keyword evidence="4 13" id="KW-0378">Hydrolase</keyword>
<evidence type="ECO:0000313" key="18">
    <source>
        <dbReference type="Proteomes" id="UP000294682"/>
    </source>
</evidence>
<name>A0A9X8UIX0_9FIRM</name>
<proteinExistence type="inferred from homology"/>
<dbReference type="OrthoDB" id="9810135at2"/>
<dbReference type="GO" id="GO:0005829">
    <property type="term" value="C:cytosol"/>
    <property type="evidence" value="ECO:0007669"/>
    <property type="project" value="TreeGrafter"/>
</dbReference>
<evidence type="ECO:0000256" key="1">
    <source>
        <dbReference type="ARBA" id="ARBA00009922"/>
    </source>
</evidence>
<evidence type="ECO:0000256" key="2">
    <source>
        <dbReference type="ARBA" id="ARBA00014807"/>
    </source>
</evidence>
<comment type="catalytic activity">
    <reaction evidence="9">
        <text>Couples ATP hydrolysis with the unwinding of duplex DNA by translocating in the 3'-5' direction.</text>
        <dbReference type="EC" id="5.6.2.4"/>
    </reaction>
</comment>
<dbReference type="PANTHER" id="PTHR11070">
    <property type="entry name" value="UVRD / RECB / PCRA DNA HELICASE FAMILY MEMBER"/>
    <property type="match status" value="1"/>
</dbReference>
<evidence type="ECO:0000256" key="6">
    <source>
        <dbReference type="ARBA" id="ARBA00022840"/>
    </source>
</evidence>
<keyword evidence="5 13" id="KW-0347">Helicase</keyword>
<dbReference type="InterPro" id="IPR027417">
    <property type="entry name" value="P-loop_NTPase"/>
</dbReference>
<dbReference type="Pfam" id="PF21196">
    <property type="entry name" value="PcrA_UvrD_tudor"/>
    <property type="match status" value="1"/>
</dbReference>
<dbReference type="InterPro" id="IPR013986">
    <property type="entry name" value="DExx_box_DNA_helicase_dom_sf"/>
</dbReference>
<feature type="region of interest" description="Disordered" evidence="14">
    <location>
        <begin position="707"/>
        <end position="737"/>
    </location>
</feature>
<keyword evidence="18" id="KW-1185">Reference proteome</keyword>
<dbReference type="Pfam" id="PF13361">
    <property type="entry name" value="UvrD_C"/>
    <property type="match status" value="1"/>
</dbReference>
<dbReference type="GO" id="GO:0005524">
    <property type="term" value="F:ATP binding"/>
    <property type="evidence" value="ECO:0007669"/>
    <property type="project" value="UniProtKB-UniRule"/>
</dbReference>
<organism evidence="17 18">
    <name type="scientific">Harryflintia acetispora</name>
    <dbReference type="NCBI Taxonomy" id="1849041"/>
    <lineage>
        <taxon>Bacteria</taxon>
        <taxon>Bacillati</taxon>
        <taxon>Bacillota</taxon>
        <taxon>Clostridia</taxon>
        <taxon>Eubacteriales</taxon>
        <taxon>Oscillospiraceae</taxon>
        <taxon>Harryflintia</taxon>
    </lineage>
</organism>
<accession>A0A9X8UIX0</accession>
<evidence type="ECO:0000256" key="9">
    <source>
        <dbReference type="ARBA" id="ARBA00034617"/>
    </source>
</evidence>
<dbReference type="FunFam" id="1.10.486.10:FF:000003">
    <property type="entry name" value="ATP-dependent DNA helicase"/>
    <property type="match status" value="1"/>
</dbReference>
<evidence type="ECO:0000256" key="3">
    <source>
        <dbReference type="ARBA" id="ARBA00022741"/>
    </source>
</evidence>
<evidence type="ECO:0000256" key="12">
    <source>
        <dbReference type="ARBA" id="ARBA00048988"/>
    </source>
</evidence>
<evidence type="ECO:0000259" key="15">
    <source>
        <dbReference type="PROSITE" id="PS51198"/>
    </source>
</evidence>
<dbReference type="GO" id="GO:0003677">
    <property type="term" value="F:DNA binding"/>
    <property type="evidence" value="ECO:0007669"/>
    <property type="project" value="UniProtKB-KW"/>
</dbReference>
<keyword evidence="6 13" id="KW-0067">ATP-binding</keyword>
<evidence type="ECO:0000259" key="16">
    <source>
        <dbReference type="PROSITE" id="PS51217"/>
    </source>
</evidence>
<feature type="domain" description="UvrD-like helicase C-terminal" evidence="16">
    <location>
        <begin position="341"/>
        <end position="614"/>
    </location>
</feature>
<dbReference type="PANTHER" id="PTHR11070:SF2">
    <property type="entry name" value="ATP-DEPENDENT DNA HELICASE SRS2"/>
    <property type="match status" value="1"/>
</dbReference>
<evidence type="ECO:0000256" key="8">
    <source>
        <dbReference type="ARBA" id="ARBA00023235"/>
    </source>
</evidence>
<dbReference type="PROSITE" id="PS51217">
    <property type="entry name" value="UVRD_HELICASE_CTER"/>
    <property type="match status" value="1"/>
</dbReference>
<comment type="similarity">
    <text evidence="1">Belongs to the helicase family. UvrD subfamily.</text>
</comment>
<dbReference type="GO" id="GO:0016787">
    <property type="term" value="F:hydrolase activity"/>
    <property type="evidence" value="ECO:0007669"/>
    <property type="project" value="UniProtKB-UniRule"/>
</dbReference>
<dbReference type="InterPro" id="IPR014017">
    <property type="entry name" value="DNA_helicase_UvrD-like_C"/>
</dbReference>
<evidence type="ECO:0000256" key="14">
    <source>
        <dbReference type="SAM" id="MobiDB-lite"/>
    </source>
</evidence>
<dbReference type="AlphaFoldDB" id="A0A9X8UIX0"/>
<keyword evidence="7" id="KW-0238">DNA-binding</keyword>
<evidence type="ECO:0000256" key="10">
    <source>
        <dbReference type="ARBA" id="ARBA00034808"/>
    </source>
</evidence>
<dbReference type="EMBL" id="SLUK01000008">
    <property type="protein sequence ID" value="TCL42809.1"/>
    <property type="molecule type" value="Genomic_DNA"/>
</dbReference>
<dbReference type="RefSeq" id="WP_079699832.1">
    <property type="nucleotide sequence ID" value="NZ_SLUK01000008.1"/>
</dbReference>
<dbReference type="GO" id="GO:0043138">
    <property type="term" value="F:3'-5' DNA helicase activity"/>
    <property type="evidence" value="ECO:0007669"/>
    <property type="project" value="UniProtKB-EC"/>
</dbReference>
<comment type="catalytic activity">
    <reaction evidence="12">
        <text>ATP + H2O = ADP + phosphate + H(+)</text>
        <dbReference type="Rhea" id="RHEA:13065"/>
        <dbReference type="ChEBI" id="CHEBI:15377"/>
        <dbReference type="ChEBI" id="CHEBI:15378"/>
        <dbReference type="ChEBI" id="CHEBI:30616"/>
        <dbReference type="ChEBI" id="CHEBI:43474"/>
        <dbReference type="ChEBI" id="CHEBI:456216"/>
        <dbReference type="EC" id="5.6.2.4"/>
    </reaction>
</comment>
<feature type="binding site" evidence="13">
    <location>
        <begin position="42"/>
        <end position="49"/>
    </location>
    <ligand>
        <name>ATP</name>
        <dbReference type="ChEBI" id="CHEBI:30616"/>
    </ligand>
</feature>
<dbReference type="InterPro" id="IPR014016">
    <property type="entry name" value="UvrD-like_ATP-bd"/>
</dbReference>
<dbReference type="SUPFAM" id="SSF52540">
    <property type="entry name" value="P-loop containing nucleoside triphosphate hydrolases"/>
    <property type="match status" value="1"/>
</dbReference>
<dbReference type="CDD" id="cd17932">
    <property type="entry name" value="DEXQc_UvrD"/>
    <property type="match status" value="1"/>
</dbReference>
<dbReference type="CDD" id="cd18807">
    <property type="entry name" value="SF1_C_UvrD"/>
    <property type="match status" value="1"/>
</dbReference>
<comment type="caution">
    <text evidence="17">The sequence shown here is derived from an EMBL/GenBank/DDBJ whole genome shotgun (WGS) entry which is preliminary data.</text>
</comment>
<dbReference type="Proteomes" id="UP000294682">
    <property type="component" value="Unassembled WGS sequence"/>
</dbReference>
<dbReference type="PROSITE" id="PS51198">
    <property type="entry name" value="UVRD_HELICASE_ATP_BIND"/>
    <property type="match status" value="1"/>
</dbReference>
<protein>
    <recommendedName>
        <fullName evidence="2">ATP-dependent DNA helicase PcrA</fullName>
        <ecNumber evidence="10">5.6.2.4</ecNumber>
    </recommendedName>
    <alternativeName>
        <fullName evidence="11">DNA 3'-5' helicase PcrA</fullName>
    </alternativeName>
</protein>
<evidence type="ECO:0000256" key="11">
    <source>
        <dbReference type="ARBA" id="ARBA00034900"/>
    </source>
</evidence>
<dbReference type="Gene3D" id="1.10.10.160">
    <property type="match status" value="1"/>
</dbReference>
<keyword evidence="8" id="KW-0413">Isomerase</keyword>
<gene>
    <name evidence="17" type="ORF">EDD78_108122</name>
</gene>
<evidence type="ECO:0000256" key="4">
    <source>
        <dbReference type="ARBA" id="ARBA00022801"/>
    </source>
</evidence>
<dbReference type="Pfam" id="PF00580">
    <property type="entry name" value="UvrD-helicase"/>
    <property type="match status" value="2"/>
</dbReference>
<reference evidence="17 18" key="1">
    <citation type="submission" date="2019-03" db="EMBL/GenBank/DDBJ databases">
        <title>Genomic Encyclopedia of Type Strains, Phase IV (KMG-IV): sequencing the most valuable type-strain genomes for metagenomic binning, comparative biology and taxonomic classification.</title>
        <authorList>
            <person name="Goeker M."/>
        </authorList>
    </citation>
    <scope>NUCLEOTIDE SEQUENCE [LARGE SCALE GENOMIC DNA]</scope>
    <source>
        <strain evidence="17 18">DSM 100433</strain>
    </source>
</reference>